<dbReference type="InterPro" id="IPR036322">
    <property type="entry name" value="WD40_repeat_dom_sf"/>
</dbReference>
<evidence type="ECO:0000313" key="4">
    <source>
        <dbReference type="EMBL" id="KIO22782.1"/>
    </source>
</evidence>
<evidence type="ECO:0000256" key="3">
    <source>
        <dbReference type="PROSITE-ProRule" id="PRU00221"/>
    </source>
</evidence>
<dbReference type="EMBL" id="KN823101">
    <property type="protein sequence ID" value="KIO22782.1"/>
    <property type="molecule type" value="Genomic_DNA"/>
</dbReference>
<keyword evidence="2" id="KW-0677">Repeat</keyword>
<name>A0A0C3LN69_9AGAM</name>
<dbReference type="SUPFAM" id="SSF50978">
    <property type="entry name" value="WD40 repeat-like"/>
    <property type="match status" value="1"/>
</dbReference>
<dbReference type="PANTHER" id="PTHR19879:SF9">
    <property type="entry name" value="TRANSCRIPTION INITIATION FACTOR TFIID SUBUNIT 5"/>
    <property type="match status" value="1"/>
</dbReference>
<dbReference type="InterPro" id="IPR015943">
    <property type="entry name" value="WD40/YVTN_repeat-like_dom_sf"/>
</dbReference>
<gene>
    <name evidence="4" type="ORF">M407DRAFT_78871</name>
</gene>
<feature type="repeat" description="WD" evidence="3">
    <location>
        <begin position="140"/>
        <end position="174"/>
    </location>
</feature>
<keyword evidence="5" id="KW-1185">Reference proteome</keyword>
<dbReference type="InterPro" id="IPR019775">
    <property type="entry name" value="WD40_repeat_CS"/>
</dbReference>
<dbReference type="PANTHER" id="PTHR19879">
    <property type="entry name" value="TRANSCRIPTION INITIATION FACTOR TFIID"/>
    <property type="match status" value="1"/>
</dbReference>
<dbReference type="STRING" id="1051891.A0A0C3LN69"/>
<organism evidence="4 5">
    <name type="scientific">Tulasnella calospora MUT 4182</name>
    <dbReference type="NCBI Taxonomy" id="1051891"/>
    <lineage>
        <taxon>Eukaryota</taxon>
        <taxon>Fungi</taxon>
        <taxon>Dikarya</taxon>
        <taxon>Basidiomycota</taxon>
        <taxon>Agaricomycotina</taxon>
        <taxon>Agaricomycetes</taxon>
        <taxon>Cantharellales</taxon>
        <taxon>Tulasnellaceae</taxon>
        <taxon>Tulasnella</taxon>
    </lineage>
</organism>
<keyword evidence="1 3" id="KW-0853">WD repeat</keyword>
<feature type="repeat" description="WD" evidence="3">
    <location>
        <begin position="90"/>
        <end position="113"/>
    </location>
</feature>
<dbReference type="SMART" id="SM00320">
    <property type="entry name" value="WD40"/>
    <property type="match status" value="3"/>
</dbReference>
<proteinExistence type="predicted"/>
<dbReference type="OrthoDB" id="3216930at2759"/>
<protein>
    <submittedName>
        <fullName evidence="4">Uncharacterized protein</fullName>
    </submittedName>
</protein>
<accession>A0A0C3LN69</accession>
<dbReference type="Gene3D" id="2.130.10.10">
    <property type="entry name" value="YVTN repeat-like/Quinoprotein amine dehydrogenase"/>
    <property type="match status" value="1"/>
</dbReference>
<evidence type="ECO:0000313" key="5">
    <source>
        <dbReference type="Proteomes" id="UP000054248"/>
    </source>
</evidence>
<evidence type="ECO:0000256" key="2">
    <source>
        <dbReference type="ARBA" id="ARBA00022737"/>
    </source>
</evidence>
<reference evidence="5" key="2">
    <citation type="submission" date="2015-01" db="EMBL/GenBank/DDBJ databases">
        <title>Evolutionary Origins and Diversification of the Mycorrhizal Mutualists.</title>
        <authorList>
            <consortium name="DOE Joint Genome Institute"/>
            <consortium name="Mycorrhizal Genomics Consortium"/>
            <person name="Kohler A."/>
            <person name="Kuo A."/>
            <person name="Nagy L.G."/>
            <person name="Floudas D."/>
            <person name="Copeland A."/>
            <person name="Barry K.W."/>
            <person name="Cichocki N."/>
            <person name="Veneault-Fourrey C."/>
            <person name="LaButti K."/>
            <person name="Lindquist E.A."/>
            <person name="Lipzen A."/>
            <person name="Lundell T."/>
            <person name="Morin E."/>
            <person name="Murat C."/>
            <person name="Riley R."/>
            <person name="Ohm R."/>
            <person name="Sun H."/>
            <person name="Tunlid A."/>
            <person name="Henrissat B."/>
            <person name="Grigoriev I.V."/>
            <person name="Hibbett D.S."/>
            <person name="Martin F."/>
        </authorList>
    </citation>
    <scope>NUCLEOTIDE SEQUENCE [LARGE SCALE GENOMIC DNA]</scope>
    <source>
        <strain evidence="5">MUT 4182</strain>
    </source>
</reference>
<evidence type="ECO:0000256" key="1">
    <source>
        <dbReference type="ARBA" id="ARBA00022574"/>
    </source>
</evidence>
<dbReference type="PROSITE" id="PS50082">
    <property type="entry name" value="WD_REPEATS_2"/>
    <property type="match status" value="2"/>
</dbReference>
<sequence length="183" mass="20304">MELDLSTIAPELTELGKDWFAIHNEDAASKMDISSAFIVEHPNPVLCVRFSHDGRLLAAISGRSAHIYDALTGERITTLLDESTHKYLYVRAAAFSPDGSLLATGSEDRKVRVRRICDLLPVSSLPQVWDIHKRKVIHVFHGHVHKINAVAFSSCGSFLLSGSSDKTLWVWDLEMGGHHAIHV</sequence>
<dbReference type="Pfam" id="PF00400">
    <property type="entry name" value="WD40"/>
    <property type="match status" value="3"/>
</dbReference>
<reference evidence="4 5" key="1">
    <citation type="submission" date="2014-04" db="EMBL/GenBank/DDBJ databases">
        <authorList>
            <consortium name="DOE Joint Genome Institute"/>
            <person name="Kuo A."/>
            <person name="Girlanda M."/>
            <person name="Perotto S."/>
            <person name="Kohler A."/>
            <person name="Nagy L.G."/>
            <person name="Floudas D."/>
            <person name="Copeland A."/>
            <person name="Barry K.W."/>
            <person name="Cichocki N."/>
            <person name="Veneault-Fourrey C."/>
            <person name="LaButti K."/>
            <person name="Lindquist E.A."/>
            <person name="Lipzen A."/>
            <person name="Lundell T."/>
            <person name="Morin E."/>
            <person name="Murat C."/>
            <person name="Sun H."/>
            <person name="Tunlid A."/>
            <person name="Henrissat B."/>
            <person name="Grigoriev I.V."/>
            <person name="Hibbett D.S."/>
            <person name="Martin F."/>
            <person name="Nordberg H.P."/>
            <person name="Cantor M.N."/>
            <person name="Hua S.X."/>
        </authorList>
    </citation>
    <scope>NUCLEOTIDE SEQUENCE [LARGE SCALE GENOMIC DNA]</scope>
    <source>
        <strain evidence="4 5">MUT 4182</strain>
    </source>
</reference>
<dbReference type="HOGENOM" id="CLU_093029_0_0_1"/>
<dbReference type="PROSITE" id="PS50294">
    <property type="entry name" value="WD_REPEATS_REGION"/>
    <property type="match status" value="1"/>
</dbReference>
<dbReference type="AlphaFoldDB" id="A0A0C3LN69"/>
<dbReference type="PROSITE" id="PS00678">
    <property type="entry name" value="WD_REPEATS_1"/>
    <property type="match status" value="1"/>
</dbReference>
<dbReference type="InterPro" id="IPR001680">
    <property type="entry name" value="WD40_rpt"/>
</dbReference>
<dbReference type="Proteomes" id="UP000054248">
    <property type="component" value="Unassembled WGS sequence"/>
</dbReference>
<feature type="non-terminal residue" evidence="4">
    <location>
        <position position="183"/>
    </location>
</feature>